<gene>
    <name evidence="1" type="ORF">S01H1_13294</name>
</gene>
<protein>
    <submittedName>
        <fullName evidence="1">Uncharacterized protein</fullName>
    </submittedName>
</protein>
<reference evidence="1" key="1">
    <citation type="journal article" date="2014" name="Front. Microbiol.">
        <title>High frequency of phylogenetically diverse reductive dehalogenase-homologous genes in deep subseafloor sedimentary metagenomes.</title>
        <authorList>
            <person name="Kawai M."/>
            <person name="Futagami T."/>
            <person name="Toyoda A."/>
            <person name="Takaki Y."/>
            <person name="Nishi S."/>
            <person name="Hori S."/>
            <person name="Arai W."/>
            <person name="Tsubouchi T."/>
            <person name="Morono Y."/>
            <person name="Uchiyama I."/>
            <person name="Ito T."/>
            <person name="Fujiyama A."/>
            <person name="Inagaki F."/>
            <person name="Takami H."/>
        </authorList>
    </citation>
    <scope>NUCLEOTIDE SEQUENCE</scope>
    <source>
        <strain evidence="1">Expedition CK06-06</strain>
    </source>
</reference>
<feature type="non-terminal residue" evidence="1">
    <location>
        <position position="149"/>
    </location>
</feature>
<organism evidence="1">
    <name type="scientific">marine sediment metagenome</name>
    <dbReference type="NCBI Taxonomy" id="412755"/>
    <lineage>
        <taxon>unclassified sequences</taxon>
        <taxon>metagenomes</taxon>
        <taxon>ecological metagenomes</taxon>
    </lineage>
</organism>
<comment type="caution">
    <text evidence="1">The sequence shown here is derived from an EMBL/GenBank/DDBJ whole genome shotgun (WGS) entry which is preliminary data.</text>
</comment>
<dbReference type="AlphaFoldDB" id="X0S109"/>
<dbReference type="EMBL" id="BARS01006862">
    <property type="protein sequence ID" value="GAF74748.1"/>
    <property type="molecule type" value="Genomic_DNA"/>
</dbReference>
<evidence type="ECO:0000313" key="1">
    <source>
        <dbReference type="EMBL" id="GAF74748.1"/>
    </source>
</evidence>
<proteinExistence type="predicted"/>
<sequence>MKTLIPALGLLLATILAARSAAEDLPPIEKVEIDAGRAFYVNGKPFFPLMAWLQDAKNFSAVKQCGMNTTAGYWPQSSGTKDVSEYLTLVDKAGLYGVMPFDPRLTGRSNLLAYIHDDEPDLPRKVSDAEVVPAGNLKINRKTPLWKLV</sequence>
<accession>X0S109</accession>
<name>X0S109_9ZZZZ</name>